<dbReference type="InterPro" id="IPR006059">
    <property type="entry name" value="SBP"/>
</dbReference>
<dbReference type="Pfam" id="PF01547">
    <property type="entry name" value="SBP_bac_1"/>
    <property type="match status" value="1"/>
</dbReference>
<dbReference type="EMBL" id="CP127294">
    <property type="protein sequence ID" value="WIX80995.1"/>
    <property type="molecule type" value="Genomic_DNA"/>
</dbReference>
<dbReference type="RefSeq" id="WP_285971607.1">
    <property type="nucleotide sequence ID" value="NZ_CP127294.1"/>
</dbReference>
<name>A0A9Y2MTS2_9PSEU</name>
<sequence length="435" mass="46781">MTTAAGLSRRHFLRNAGLVGLGALGSSSFLAACATSASNGPVKQAAGAVTVQSNLSSPQAKVAIEALAKAFGDKGGATATVNTVASETFRTQLPSYLTSANPPDTFTWYPGSLLSGYAKKGLLLDVGDVWQTMGNYSQAMRSLSGDGAGHQVFVPTSYYWWGFFYRKSNFAKWGVKPPTNWSEFLALCETLKGKGISPIGLGAGGGTQWTASAWFDYLNIRINGAQFHRDLLAGRGRFDDPKVKKIFDPWRQVLPYTDPNGTALAFQDATTVLLQGKTGMVLTGTFFADAAPKDALDDLDFFQFPILDPSVPVAEEGPTDGFFASARTPHVAEVKEWFKYVATAEAQELYIKNSSGTVLPANPSAKDSGTPLVQKGRKLLNDAKELTQFFNRDSSDALQPTADAALIRFIQKPNELDSILSDWQTAAAKVWQGQS</sequence>
<organism evidence="2 3">
    <name type="scientific">Amycolatopsis carbonis</name>
    <dbReference type="NCBI Taxonomy" id="715471"/>
    <lineage>
        <taxon>Bacteria</taxon>
        <taxon>Bacillati</taxon>
        <taxon>Actinomycetota</taxon>
        <taxon>Actinomycetes</taxon>
        <taxon>Pseudonocardiales</taxon>
        <taxon>Pseudonocardiaceae</taxon>
        <taxon>Amycolatopsis</taxon>
    </lineage>
</organism>
<feature type="chain" id="PRO_5040802476" evidence="1">
    <location>
        <begin position="32"/>
        <end position="435"/>
    </location>
</feature>
<dbReference type="Gene3D" id="3.40.190.10">
    <property type="entry name" value="Periplasmic binding protein-like II"/>
    <property type="match status" value="2"/>
</dbReference>
<dbReference type="PROSITE" id="PS51318">
    <property type="entry name" value="TAT"/>
    <property type="match status" value="1"/>
</dbReference>
<dbReference type="AlphaFoldDB" id="A0A9Y2MTS2"/>
<proteinExistence type="predicted"/>
<dbReference type="KEGG" id="acab:QRX50_09650"/>
<gene>
    <name evidence="2" type="ORF">QRX50_09650</name>
</gene>
<accession>A0A9Y2MTS2</accession>
<keyword evidence="3" id="KW-1185">Reference proteome</keyword>
<reference evidence="2 3" key="1">
    <citation type="submission" date="2023-06" db="EMBL/GenBank/DDBJ databases">
        <authorList>
            <person name="Oyuntsetseg B."/>
            <person name="Kim S.B."/>
        </authorList>
    </citation>
    <scope>NUCLEOTIDE SEQUENCE [LARGE SCALE GENOMIC DNA]</scope>
    <source>
        <strain evidence="2 3">2-15</strain>
    </source>
</reference>
<dbReference type="PANTHER" id="PTHR43649:SF14">
    <property type="entry name" value="BLR3389 PROTEIN"/>
    <property type="match status" value="1"/>
</dbReference>
<evidence type="ECO:0000313" key="2">
    <source>
        <dbReference type="EMBL" id="WIX80995.1"/>
    </source>
</evidence>
<evidence type="ECO:0000256" key="1">
    <source>
        <dbReference type="SAM" id="SignalP"/>
    </source>
</evidence>
<protein>
    <submittedName>
        <fullName evidence="2">ABC transporter substrate-binding protein</fullName>
    </submittedName>
</protein>
<feature type="signal peptide" evidence="1">
    <location>
        <begin position="1"/>
        <end position="31"/>
    </location>
</feature>
<dbReference type="PANTHER" id="PTHR43649">
    <property type="entry name" value="ARABINOSE-BINDING PROTEIN-RELATED"/>
    <property type="match status" value="1"/>
</dbReference>
<evidence type="ECO:0000313" key="3">
    <source>
        <dbReference type="Proteomes" id="UP001236014"/>
    </source>
</evidence>
<dbReference type="SUPFAM" id="SSF53850">
    <property type="entry name" value="Periplasmic binding protein-like II"/>
    <property type="match status" value="1"/>
</dbReference>
<dbReference type="InterPro" id="IPR006311">
    <property type="entry name" value="TAT_signal"/>
</dbReference>
<dbReference type="InterPro" id="IPR050490">
    <property type="entry name" value="Bact_solute-bd_prot1"/>
</dbReference>
<dbReference type="Proteomes" id="UP001236014">
    <property type="component" value="Chromosome"/>
</dbReference>
<keyword evidence="1" id="KW-0732">Signal</keyword>